<evidence type="ECO:0000313" key="2">
    <source>
        <dbReference type="Proteomes" id="UP000232323"/>
    </source>
</evidence>
<proteinExistence type="predicted"/>
<organism evidence="1 2">
    <name type="scientific">Chlamydomonas eustigma</name>
    <dbReference type="NCBI Taxonomy" id="1157962"/>
    <lineage>
        <taxon>Eukaryota</taxon>
        <taxon>Viridiplantae</taxon>
        <taxon>Chlorophyta</taxon>
        <taxon>core chlorophytes</taxon>
        <taxon>Chlorophyceae</taxon>
        <taxon>CS clade</taxon>
        <taxon>Chlamydomonadales</taxon>
        <taxon>Chlamydomonadaceae</taxon>
        <taxon>Chlamydomonas</taxon>
    </lineage>
</organism>
<dbReference type="AlphaFoldDB" id="A0A250WSM2"/>
<dbReference type="EMBL" id="BEGY01000005">
    <property type="protein sequence ID" value="GAX73823.1"/>
    <property type="molecule type" value="Genomic_DNA"/>
</dbReference>
<dbReference type="Proteomes" id="UP000232323">
    <property type="component" value="Unassembled WGS sequence"/>
</dbReference>
<protein>
    <recommendedName>
        <fullName evidence="3">Heterokaryon incompatibility domain-containing protein</fullName>
    </recommendedName>
</protein>
<accession>A0A250WSM2</accession>
<reference evidence="1 2" key="1">
    <citation type="submission" date="2017-08" db="EMBL/GenBank/DDBJ databases">
        <title>Acidophilic green algal genome provides insights into adaptation to an acidic environment.</title>
        <authorList>
            <person name="Hirooka S."/>
            <person name="Hirose Y."/>
            <person name="Kanesaki Y."/>
            <person name="Higuchi S."/>
            <person name="Fujiwara T."/>
            <person name="Onuma R."/>
            <person name="Era A."/>
            <person name="Ohbayashi R."/>
            <person name="Uzuka A."/>
            <person name="Nozaki H."/>
            <person name="Yoshikawa H."/>
            <person name="Miyagishima S.Y."/>
        </authorList>
    </citation>
    <scope>NUCLEOTIDE SEQUENCE [LARGE SCALE GENOMIC DNA]</scope>
    <source>
        <strain evidence="1 2">NIES-2499</strain>
    </source>
</reference>
<evidence type="ECO:0008006" key="3">
    <source>
        <dbReference type="Google" id="ProtNLM"/>
    </source>
</evidence>
<evidence type="ECO:0000313" key="1">
    <source>
        <dbReference type="EMBL" id="GAX73823.1"/>
    </source>
</evidence>
<keyword evidence="2" id="KW-1185">Reference proteome</keyword>
<gene>
    <name evidence="1" type="ORF">CEUSTIGMA_g1274.t1</name>
</gene>
<sequence>MSTCALNLKSRSVWKLVGALTAAKLLQDPEEQRRGNTATSTRTTTSNLVGISVDWLQNFANILTDFPTLSTKTVHVVQDFVLQCTAEHECRLIDMVPEEHVGTPTQLISHSWSQDFVQSMAALHAEFQKRWQGHVDFRMSLQPKVVPRSQEQEDELAGAVEANEELKMERKKMVGYYVWIDLLCINQHDREPVELSVINRLISVIGRTVMITDHTATDVFIRLWVCYEAWTTIKLQRSLLLVRLPEPRLEVETPTTIRKVYIRDEQDIAEEIARLSPPNLSIAKASSQEDAAMLLQSFRNDVASHRVKVRSLKDIGNEILKATAAALVKEWKRATLVQQVNSALTHCSLYTTKTFGRPTFSEIQLMQTSLRAVIAQHYPEEGAKLVTGDDPEGEVWQSMIFLIKIFEDEREEGIWSQELRRYAASAQTSFSTRFSSTYVDDLLKKAGSSDIDLKKLSLYVQGQCRYR</sequence>
<comment type="caution">
    <text evidence="1">The sequence shown here is derived from an EMBL/GenBank/DDBJ whole genome shotgun (WGS) entry which is preliminary data.</text>
</comment>
<name>A0A250WSM2_9CHLO</name>
<dbReference type="OrthoDB" id="557810at2759"/>